<keyword evidence="2" id="KW-1185">Reference proteome</keyword>
<proteinExistence type="predicted"/>
<name>A0A8T2N592_9TELE</name>
<evidence type="ECO:0000313" key="1">
    <source>
        <dbReference type="EMBL" id="KAG9335164.1"/>
    </source>
</evidence>
<sequence length="103" mass="11199">MRERDSNYAGELRAERYTRGFDADSVERADREARPSPAAAVIAGDSRTQFELIAGSVRGAAASLPYKLIKRRKEPIPSGCIDCDRDCGCDFLRSSLGPGGLSF</sequence>
<dbReference type="Proteomes" id="UP000824540">
    <property type="component" value="Unassembled WGS sequence"/>
</dbReference>
<protein>
    <submittedName>
        <fullName evidence="1">Uncharacterized protein</fullName>
    </submittedName>
</protein>
<dbReference type="EMBL" id="JAFBMS010000128">
    <property type="protein sequence ID" value="KAG9335164.1"/>
    <property type="molecule type" value="Genomic_DNA"/>
</dbReference>
<comment type="caution">
    <text evidence="1">The sequence shown here is derived from an EMBL/GenBank/DDBJ whole genome shotgun (WGS) entry which is preliminary data.</text>
</comment>
<organism evidence="1 2">
    <name type="scientific">Albula glossodonta</name>
    <name type="common">roundjaw bonefish</name>
    <dbReference type="NCBI Taxonomy" id="121402"/>
    <lineage>
        <taxon>Eukaryota</taxon>
        <taxon>Metazoa</taxon>
        <taxon>Chordata</taxon>
        <taxon>Craniata</taxon>
        <taxon>Vertebrata</taxon>
        <taxon>Euteleostomi</taxon>
        <taxon>Actinopterygii</taxon>
        <taxon>Neopterygii</taxon>
        <taxon>Teleostei</taxon>
        <taxon>Albuliformes</taxon>
        <taxon>Albulidae</taxon>
        <taxon>Albula</taxon>
    </lineage>
</organism>
<evidence type="ECO:0000313" key="2">
    <source>
        <dbReference type="Proteomes" id="UP000824540"/>
    </source>
</evidence>
<gene>
    <name evidence="1" type="ORF">JZ751_005637</name>
</gene>
<reference evidence="1" key="1">
    <citation type="thesis" date="2021" institute="BYU ScholarsArchive" country="Provo, UT, USA">
        <title>Applications of and Algorithms for Genome Assembly and Genomic Analyses with an Emphasis on Marine Teleosts.</title>
        <authorList>
            <person name="Pickett B.D."/>
        </authorList>
    </citation>
    <scope>NUCLEOTIDE SEQUENCE</scope>
    <source>
        <strain evidence="1">HI-2016</strain>
    </source>
</reference>
<dbReference type="AlphaFoldDB" id="A0A8T2N592"/>
<accession>A0A8T2N592</accession>